<evidence type="ECO:0000313" key="2">
    <source>
        <dbReference type="EMBL" id="MCW8084104.1"/>
    </source>
</evidence>
<protein>
    <submittedName>
        <fullName evidence="2">Preprotein translocase subunit SecE</fullName>
    </submittedName>
</protein>
<dbReference type="Proteomes" id="UP001526430">
    <property type="component" value="Unassembled WGS sequence"/>
</dbReference>
<keyword evidence="1" id="KW-0472">Membrane</keyword>
<accession>A0ABT3NPM2</accession>
<evidence type="ECO:0000256" key="1">
    <source>
        <dbReference type="SAM" id="Phobius"/>
    </source>
</evidence>
<dbReference type="EMBL" id="JAPFQI010000001">
    <property type="protein sequence ID" value="MCW8084104.1"/>
    <property type="molecule type" value="Genomic_DNA"/>
</dbReference>
<reference evidence="2 3" key="1">
    <citation type="submission" date="2022-10" db="EMBL/GenBank/DDBJ databases">
        <title>Roseococcus glaciei nov., sp. nov., isolated from glacier.</title>
        <authorList>
            <person name="Liu Q."/>
            <person name="Xin Y.-H."/>
        </authorList>
    </citation>
    <scope>NUCLEOTIDE SEQUENCE [LARGE SCALE GENOMIC DNA]</scope>
    <source>
        <strain evidence="2 3">MDT2-1-1</strain>
    </source>
</reference>
<organism evidence="2 3">
    <name type="scientific">Sabulicella glaciei</name>
    <dbReference type="NCBI Taxonomy" id="2984948"/>
    <lineage>
        <taxon>Bacteria</taxon>
        <taxon>Pseudomonadati</taxon>
        <taxon>Pseudomonadota</taxon>
        <taxon>Alphaproteobacteria</taxon>
        <taxon>Acetobacterales</taxon>
        <taxon>Acetobacteraceae</taxon>
        <taxon>Sabulicella</taxon>
    </lineage>
</organism>
<comment type="caution">
    <text evidence="2">The sequence shown here is derived from an EMBL/GenBank/DDBJ whole genome shotgun (WGS) entry which is preliminary data.</text>
</comment>
<keyword evidence="3" id="KW-1185">Reference proteome</keyword>
<proteinExistence type="predicted"/>
<sequence length="52" mass="5721">MADHNTEIDFIPVKAEDIIGDRRALYDAFVKSIPLAVGATVVVLVGLYLFWG</sequence>
<evidence type="ECO:0000313" key="3">
    <source>
        <dbReference type="Proteomes" id="UP001526430"/>
    </source>
</evidence>
<name>A0ABT3NPM2_9PROT</name>
<keyword evidence="1" id="KW-0812">Transmembrane</keyword>
<dbReference type="RefSeq" id="WP_301587715.1">
    <property type="nucleotide sequence ID" value="NZ_JAPFQI010000001.1"/>
</dbReference>
<keyword evidence="1" id="KW-1133">Transmembrane helix</keyword>
<feature type="transmembrane region" description="Helical" evidence="1">
    <location>
        <begin position="32"/>
        <end position="51"/>
    </location>
</feature>
<gene>
    <name evidence="2" type="ORF">OF850_00550</name>
</gene>